<dbReference type="Pfam" id="PF14552">
    <property type="entry name" value="Tautomerase_2"/>
    <property type="match status" value="1"/>
</dbReference>
<dbReference type="PANTHER" id="PTHR38460">
    <property type="entry name" value="TAUTOMERASE YOLI-RELATED"/>
    <property type="match status" value="1"/>
</dbReference>
<proteinExistence type="predicted"/>
<comment type="caution">
    <text evidence="1">The sequence shown here is derived from an EMBL/GenBank/DDBJ whole genome shotgun (WGS) entry which is preliminary data.</text>
</comment>
<dbReference type="AlphaFoldDB" id="A0A4Q6X5Y3"/>
<dbReference type="InterPro" id="IPR014347">
    <property type="entry name" value="Tautomerase/MIF_sf"/>
</dbReference>
<reference evidence="1 2" key="1">
    <citation type="submission" date="2019-02" db="EMBL/GenBank/DDBJ databases">
        <title>The draft genome of Acinetobacter halotolerans strain JCM 31009.</title>
        <authorList>
            <person name="Qin J."/>
            <person name="Feng Y."/>
            <person name="Nemec A."/>
            <person name="Zong Z."/>
        </authorList>
    </citation>
    <scope>NUCLEOTIDE SEQUENCE [LARGE SCALE GENOMIC DNA]</scope>
    <source>
        <strain evidence="1 2">JCM 31009</strain>
    </source>
</reference>
<sequence>MSQIKIYALRQTLEHFKIQLSDAIHHALVTSLNYPVEKKFQRFIALEPTDFIYPNDRSDNYTIIEISMFEGRTTQAKKQLIQTIFSNIHQQCGISPQDIEITIFETPKSHWGIRGQNADELQLNYQVNV</sequence>
<keyword evidence="2" id="KW-1185">Reference proteome</keyword>
<dbReference type="PANTHER" id="PTHR38460:SF1">
    <property type="entry name" value="TAUTOMERASE YOLI-RELATED"/>
    <property type="match status" value="1"/>
</dbReference>
<name>A0A4Q6X5Y3_9GAMM</name>
<gene>
    <name evidence="1" type="ORF">EXE30_15380</name>
</gene>
<evidence type="ECO:0000313" key="2">
    <source>
        <dbReference type="Proteomes" id="UP000292110"/>
    </source>
</evidence>
<dbReference type="InterPro" id="IPR037479">
    <property type="entry name" value="Tauto_MSAD"/>
</dbReference>
<dbReference type="EMBL" id="SGIM01000019">
    <property type="protein sequence ID" value="RZF49476.1"/>
    <property type="molecule type" value="Genomic_DNA"/>
</dbReference>
<organism evidence="1 2">
    <name type="scientific">Acinetobacter halotolerans</name>
    <dbReference type="NCBI Taxonomy" id="1752076"/>
    <lineage>
        <taxon>Bacteria</taxon>
        <taxon>Pseudomonadati</taxon>
        <taxon>Pseudomonadota</taxon>
        <taxon>Gammaproteobacteria</taxon>
        <taxon>Moraxellales</taxon>
        <taxon>Moraxellaceae</taxon>
        <taxon>Acinetobacter</taxon>
    </lineage>
</organism>
<dbReference type="RefSeq" id="WP_130163159.1">
    <property type="nucleotide sequence ID" value="NZ_SGIM01000019.1"/>
</dbReference>
<protein>
    <submittedName>
        <fullName evidence="1">Tautomerase family protein</fullName>
    </submittedName>
</protein>
<evidence type="ECO:0000313" key="1">
    <source>
        <dbReference type="EMBL" id="RZF49476.1"/>
    </source>
</evidence>
<dbReference type="Gene3D" id="3.30.429.10">
    <property type="entry name" value="Macrophage Migration Inhibitory Factor"/>
    <property type="match status" value="1"/>
</dbReference>
<dbReference type="SUPFAM" id="SSF55331">
    <property type="entry name" value="Tautomerase/MIF"/>
    <property type="match status" value="1"/>
</dbReference>
<dbReference type="Proteomes" id="UP000292110">
    <property type="component" value="Unassembled WGS sequence"/>
</dbReference>
<accession>A0A4Q6X5Y3</accession>